<accession>A0A371ENB1</accession>
<proteinExistence type="predicted"/>
<feature type="region of interest" description="Disordered" evidence="1">
    <location>
        <begin position="60"/>
        <end position="165"/>
    </location>
</feature>
<feature type="domain" description="Reverse transcriptase Ty1/copia-type" evidence="2">
    <location>
        <begin position="1"/>
        <end position="63"/>
    </location>
</feature>
<feature type="non-terminal residue" evidence="3">
    <location>
        <position position="1"/>
    </location>
</feature>
<evidence type="ECO:0000313" key="3">
    <source>
        <dbReference type="EMBL" id="RDX67399.1"/>
    </source>
</evidence>
<dbReference type="Proteomes" id="UP000257109">
    <property type="component" value="Unassembled WGS sequence"/>
</dbReference>
<dbReference type="OrthoDB" id="1436818at2759"/>
<reference evidence="3" key="1">
    <citation type="submission" date="2018-05" db="EMBL/GenBank/DDBJ databases">
        <title>Draft genome of Mucuna pruriens seed.</title>
        <authorList>
            <person name="Nnadi N.E."/>
            <person name="Vos R."/>
            <person name="Hasami M.H."/>
            <person name="Devisetty U.K."/>
            <person name="Aguiy J.C."/>
        </authorList>
    </citation>
    <scope>NUCLEOTIDE SEQUENCE [LARGE SCALE GENOMIC DNA]</scope>
    <source>
        <strain evidence="3">JCA_2017</strain>
    </source>
</reference>
<sequence>MLLASSDTGLLHETKRFLMKNFKMKDLGEAYFTLGIQILRDRSHGILRLSQENYISKAVTKTQTRLKKREKPDRPTGETSSLTRSTSTKRKTQNDKYELTAQSRQRKSNVDHSPEFGPTSKARLNQLNTTPKGLHNSRLALTKSAKSAKPSKINHLRWGVPPHKS</sequence>
<dbReference type="InterPro" id="IPR013103">
    <property type="entry name" value="RVT_2"/>
</dbReference>
<evidence type="ECO:0000313" key="4">
    <source>
        <dbReference type="Proteomes" id="UP000257109"/>
    </source>
</evidence>
<dbReference type="AlphaFoldDB" id="A0A371ENB1"/>
<organism evidence="3 4">
    <name type="scientific">Mucuna pruriens</name>
    <name type="common">Velvet bean</name>
    <name type="synonym">Dolichos pruriens</name>
    <dbReference type="NCBI Taxonomy" id="157652"/>
    <lineage>
        <taxon>Eukaryota</taxon>
        <taxon>Viridiplantae</taxon>
        <taxon>Streptophyta</taxon>
        <taxon>Embryophyta</taxon>
        <taxon>Tracheophyta</taxon>
        <taxon>Spermatophyta</taxon>
        <taxon>Magnoliopsida</taxon>
        <taxon>eudicotyledons</taxon>
        <taxon>Gunneridae</taxon>
        <taxon>Pentapetalae</taxon>
        <taxon>rosids</taxon>
        <taxon>fabids</taxon>
        <taxon>Fabales</taxon>
        <taxon>Fabaceae</taxon>
        <taxon>Papilionoideae</taxon>
        <taxon>50 kb inversion clade</taxon>
        <taxon>NPAAA clade</taxon>
        <taxon>indigoferoid/millettioid clade</taxon>
        <taxon>Phaseoleae</taxon>
        <taxon>Mucuna</taxon>
    </lineage>
</organism>
<name>A0A371ENB1_MUCPR</name>
<dbReference type="EMBL" id="QJKJ01013015">
    <property type="protein sequence ID" value="RDX67399.1"/>
    <property type="molecule type" value="Genomic_DNA"/>
</dbReference>
<evidence type="ECO:0000259" key="2">
    <source>
        <dbReference type="Pfam" id="PF07727"/>
    </source>
</evidence>
<keyword evidence="4" id="KW-1185">Reference proteome</keyword>
<comment type="caution">
    <text evidence="3">The sequence shown here is derived from an EMBL/GenBank/DDBJ whole genome shotgun (WGS) entry which is preliminary data.</text>
</comment>
<dbReference type="Pfam" id="PF07727">
    <property type="entry name" value="RVT_2"/>
    <property type="match status" value="1"/>
</dbReference>
<evidence type="ECO:0000256" key="1">
    <source>
        <dbReference type="SAM" id="MobiDB-lite"/>
    </source>
</evidence>
<gene>
    <name evidence="3" type="ORF">CR513_53732</name>
</gene>
<protein>
    <recommendedName>
        <fullName evidence="2">Reverse transcriptase Ty1/copia-type domain-containing protein</fullName>
    </recommendedName>
</protein>
<feature type="compositionally biased region" description="Polar residues" evidence="1">
    <location>
        <begin position="122"/>
        <end position="131"/>
    </location>
</feature>